<keyword evidence="1" id="KW-0175">Coiled coil</keyword>
<dbReference type="Proteomes" id="UP000288178">
    <property type="component" value="Unassembled WGS sequence"/>
</dbReference>
<evidence type="ECO:0000313" key="4">
    <source>
        <dbReference type="Proteomes" id="UP000288178"/>
    </source>
</evidence>
<feature type="region of interest" description="Disordered" evidence="2">
    <location>
        <begin position="36"/>
        <end position="88"/>
    </location>
</feature>
<protein>
    <submittedName>
        <fullName evidence="3">Uncharacterized protein</fullName>
    </submittedName>
</protein>
<sequence>MTQTVPEPAPAPDTRWRGPFALLAVACLAVACGDATPPAPPAAPSAQAADLARKPPPGSTQARAEDSLPPPRCPPPASARTPPGPDIVGLRLGMPLDEALNHARCAVDGGVLAFQPRWFQQLRTGNVKLERQGFSIQRGETSDCVFRNLGDAMKCGVGRRVWHHVDEMITLATPGLDGRQVVAGIWRQQHWKPGQMPLRDAVLQALRDKYGREGELRRDPHGTVSWRHAPDGNPLTPRDPLFGACGGIRARPGSQGWREGCGLSISADLVPPADNPDLVQALYVGMAHQDELMRLGDAMQAEIDRLEAERRAGELQRSAGAKPRL</sequence>
<accession>A0A437JRA5</accession>
<dbReference type="EMBL" id="SACT01000008">
    <property type="protein sequence ID" value="RVT49392.1"/>
    <property type="molecule type" value="Genomic_DNA"/>
</dbReference>
<name>A0A437JRA5_9BURK</name>
<gene>
    <name evidence="3" type="ORF">ENE75_20170</name>
</gene>
<evidence type="ECO:0000256" key="1">
    <source>
        <dbReference type="SAM" id="Coils"/>
    </source>
</evidence>
<organism evidence="3 4">
    <name type="scientific">Rubrivivax albus</name>
    <dbReference type="NCBI Taxonomy" id="2499835"/>
    <lineage>
        <taxon>Bacteria</taxon>
        <taxon>Pseudomonadati</taxon>
        <taxon>Pseudomonadota</taxon>
        <taxon>Betaproteobacteria</taxon>
        <taxon>Burkholderiales</taxon>
        <taxon>Sphaerotilaceae</taxon>
        <taxon>Rubrivivax</taxon>
    </lineage>
</organism>
<proteinExistence type="predicted"/>
<dbReference type="AlphaFoldDB" id="A0A437JRA5"/>
<dbReference type="RefSeq" id="WP_128200143.1">
    <property type="nucleotide sequence ID" value="NZ_SACT01000008.1"/>
</dbReference>
<dbReference type="OrthoDB" id="9788260at2"/>
<feature type="compositionally biased region" description="Pro residues" evidence="2">
    <location>
        <begin position="68"/>
        <end position="85"/>
    </location>
</feature>
<reference evidence="3 4" key="1">
    <citation type="submission" date="2019-01" db="EMBL/GenBank/DDBJ databases">
        <authorList>
            <person name="Chen W.-M."/>
        </authorList>
    </citation>
    <scope>NUCLEOTIDE SEQUENCE [LARGE SCALE GENOMIC DNA]</scope>
    <source>
        <strain evidence="3 4">ICH-3</strain>
    </source>
</reference>
<keyword evidence="4" id="KW-1185">Reference proteome</keyword>
<feature type="coiled-coil region" evidence="1">
    <location>
        <begin position="289"/>
        <end position="318"/>
    </location>
</feature>
<comment type="caution">
    <text evidence="3">The sequence shown here is derived from an EMBL/GenBank/DDBJ whole genome shotgun (WGS) entry which is preliminary data.</text>
</comment>
<evidence type="ECO:0000313" key="3">
    <source>
        <dbReference type="EMBL" id="RVT49392.1"/>
    </source>
</evidence>
<evidence type="ECO:0000256" key="2">
    <source>
        <dbReference type="SAM" id="MobiDB-lite"/>
    </source>
</evidence>